<dbReference type="PANTHER" id="PTHR39338">
    <property type="entry name" value="BLL5662 PROTEIN-RELATED"/>
    <property type="match status" value="1"/>
</dbReference>
<reference evidence="2 3" key="1">
    <citation type="submission" date="2019-03" db="EMBL/GenBank/DDBJ databases">
        <title>Genomic Encyclopedia of Type Strains, Phase IV (KMG-IV): sequencing the most valuable type-strain genomes for metagenomic binning, comparative biology and taxonomic classification.</title>
        <authorList>
            <person name="Goeker M."/>
        </authorList>
    </citation>
    <scope>NUCLEOTIDE SEQUENCE [LARGE SCALE GENOMIC DNA]</scope>
    <source>
        <strain evidence="2 3">DSM 24830</strain>
    </source>
</reference>
<dbReference type="PIRSF" id="PIRSF010256">
    <property type="entry name" value="CoxE_vWa"/>
    <property type="match status" value="1"/>
</dbReference>
<dbReference type="PANTHER" id="PTHR39338:SF6">
    <property type="entry name" value="BLL5662 PROTEIN"/>
    <property type="match status" value="1"/>
</dbReference>
<dbReference type="InterPro" id="IPR036465">
    <property type="entry name" value="vWFA_dom_sf"/>
</dbReference>
<feature type="region of interest" description="Disordered" evidence="1">
    <location>
        <begin position="97"/>
        <end position="138"/>
    </location>
</feature>
<dbReference type="Pfam" id="PF05762">
    <property type="entry name" value="VWA_CoxE"/>
    <property type="match status" value="1"/>
</dbReference>
<evidence type="ECO:0000256" key="1">
    <source>
        <dbReference type="SAM" id="MobiDB-lite"/>
    </source>
</evidence>
<proteinExistence type="predicted"/>
<dbReference type="EMBL" id="SMFQ01000005">
    <property type="protein sequence ID" value="TCJ83045.1"/>
    <property type="molecule type" value="Genomic_DNA"/>
</dbReference>
<dbReference type="InterPro" id="IPR011195">
    <property type="entry name" value="UCP010256"/>
</dbReference>
<dbReference type="AlphaFoldDB" id="A0A4V2P7T1"/>
<dbReference type="InterPro" id="IPR008912">
    <property type="entry name" value="Uncharacterised_CoxE"/>
</dbReference>
<dbReference type="Gene3D" id="3.40.50.410">
    <property type="entry name" value="von Willebrand factor, type A domain"/>
    <property type="match status" value="1"/>
</dbReference>
<keyword evidence="3" id="KW-1185">Reference proteome</keyword>
<accession>A0A4V2P7T1</accession>
<dbReference type="RefSeq" id="WP_131907533.1">
    <property type="nucleotide sequence ID" value="NZ_BAAAFU010000007.1"/>
</dbReference>
<dbReference type="SUPFAM" id="SSF53300">
    <property type="entry name" value="vWA-like"/>
    <property type="match status" value="1"/>
</dbReference>
<name>A0A4V2P7T1_9GAMM</name>
<comment type="caution">
    <text evidence="2">The sequence shown here is derived from an EMBL/GenBank/DDBJ whole genome shotgun (WGS) entry which is preliminary data.</text>
</comment>
<dbReference type="OrthoDB" id="9790469at2"/>
<feature type="compositionally biased region" description="Basic and acidic residues" evidence="1">
    <location>
        <begin position="104"/>
        <end position="114"/>
    </location>
</feature>
<evidence type="ECO:0000313" key="3">
    <source>
        <dbReference type="Proteomes" id="UP000294887"/>
    </source>
</evidence>
<sequence>MSRDFLSEIEHSSTAEILQGRLIEFIQIARNNGYQAGISEVIDAQEVAHSLNITHPQYLRWGLRSLLCSNQNDWQRFDDLFDAYWLPSAKQNYRTESVAGAPVGKRESVAREAEVNDGEATDVDQAGQGEGDDAFDGGALEGASGQESLFNADFQFITDAKQMSEVDDLVERLAKKMRRRIIRRQKIQAKGRRIDIRKTVRKSLRYGGMPMDLAFRNNRKNQPRLIIIIDVSRSMSLYSYVFLRFARGIVSSMRDADAFAFHTRMVHITGALHQPNLTKVKTKLSLISAGWSGGTRIGECLDSFLNNYRHRLNSHTVVMVVSDGLDTGKPEFLANKLATIKSQCRKVIWLNPLLGRPGYEPKTGSMLAALPFIDLFASAHNVESLSALEPELMRI</sequence>
<gene>
    <name evidence="2" type="ORF">EV695_3783</name>
</gene>
<dbReference type="Proteomes" id="UP000294887">
    <property type="component" value="Unassembled WGS sequence"/>
</dbReference>
<evidence type="ECO:0000313" key="2">
    <source>
        <dbReference type="EMBL" id="TCJ83045.1"/>
    </source>
</evidence>
<dbReference type="CDD" id="cd00198">
    <property type="entry name" value="vWFA"/>
    <property type="match status" value="1"/>
</dbReference>
<organism evidence="2 3">
    <name type="scientific">Cocleimonas flava</name>
    <dbReference type="NCBI Taxonomy" id="634765"/>
    <lineage>
        <taxon>Bacteria</taxon>
        <taxon>Pseudomonadati</taxon>
        <taxon>Pseudomonadota</taxon>
        <taxon>Gammaproteobacteria</taxon>
        <taxon>Thiotrichales</taxon>
        <taxon>Thiotrichaceae</taxon>
        <taxon>Cocleimonas</taxon>
    </lineage>
</organism>
<protein>
    <submittedName>
        <fullName evidence="2">Uncharacterized protein with von Willebrand factor type A (VWA) domain</fullName>
    </submittedName>
</protein>